<dbReference type="InterPro" id="IPR003439">
    <property type="entry name" value="ABC_transporter-like_ATP-bd"/>
</dbReference>
<name>A0A1N7RXH4_9BURK</name>
<evidence type="ECO:0000259" key="4">
    <source>
        <dbReference type="PROSITE" id="PS50893"/>
    </source>
</evidence>
<dbReference type="InterPro" id="IPR017871">
    <property type="entry name" value="ABC_transporter-like_CS"/>
</dbReference>
<keyword evidence="3 5" id="KW-0067">ATP-binding</keyword>
<dbReference type="AlphaFoldDB" id="A0A1N7RXH4"/>
<evidence type="ECO:0000256" key="1">
    <source>
        <dbReference type="ARBA" id="ARBA00022448"/>
    </source>
</evidence>
<reference evidence="5 6" key="1">
    <citation type="submission" date="2016-12" db="EMBL/GenBank/DDBJ databases">
        <authorList>
            <person name="Song W.-J."/>
            <person name="Kurnit D.M."/>
        </authorList>
    </citation>
    <scope>NUCLEOTIDE SEQUENCE [LARGE SCALE GENOMIC DNA]</scope>
    <source>
        <strain evidence="5 6">STM7296</strain>
    </source>
</reference>
<dbReference type="InterPro" id="IPR050086">
    <property type="entry name" value="MetN_ABC_transporter-like"/>
</dbReference>
<gene>
    <name evidence="5" type="ORF">BN2475_230015</name>
</gene>
<dbReference type="Gene3D" id="3.40.50.300">
    <property type="entry name" value="P-loop containing nucleotide triphosphate hydrolases"/>
    <property type="match status" value="1"/>
</dbReference>
<dbReference type="InterPro" id="IPR027417">
    <property type="entry name" value="P-loop_NTPase"/>
</dbReference>
<evidence type="ECO:0000256" key="3">
    <source>
        <dbReference type="ARBA" id="ARBA00022840"/>
    </source>
</evidence>
<dbReference type="GO" id="GO:0005524">
    <property type="term" value="F:ATP binding"/>
    <property type="evidence" value="ECO:0007669"/>
    <property type="project" value="UniProtKB-KW"/>
</dbReference>
<dbReference type="PROSITE" id="PS00211">
    <property type="entry name" value="ABC_TRANSPORTER_1"/>
    <property type="match status" value="1"/>
</dbReference>
<sequence length="131" mass="14748">MKRKHARKYLTKVGLSVGFEHKYPSHLSGGQQQRVAIARALAMEPEVMLFDEPTSALDPELVGEVLRVMQALAEEGRTMIVVTHEMGFARNVSNHTVFLHKGKIEEQGDPKEILSSPRSERLQQFLAGRLK</sequence>
<evidence type="ECO:0000313" key="5">
    <source>
        <dbReference type="EMBL" id="SIT39821.1"/>
    </source>
</evidence>
<keyword evidence="6" id="KW-1185">Reference proteome</keyword>
<dbReference type="Pfam" id="PF00005">
    <property type="entry name" value="ABC_tran"/>
    <property type="match status" value="1"/>
</dbReference>
<organism evidence="5 6">
    <name type="scientific">Paraburkholderia ribeironis</name>
    <dbReference type="NCBI Taxonomy" id="1247936"/>
    <lineage>
        <taxon>Bacteria</taxon>
        <taxon>Pseudomonadati</taxon>
        <taxon>Pseudomonadota</taxon>
        <taxon>Betaproteobacteria</taxon>
        <taxon>Burkholderiales</taxon>
        <taxon>Burkholderiaceae</taxon>
        <taxon>Paraburkholderia</taxon>
    </lineage>
</organism>
<evidence type="ECO:0000313" key="6">
    <source>
        <dbReference type="Proteomes" id="UP000187012"/>
    </source>
</evidence>
<protein>
    <submittedName>
        <fullName evidence="5">Histidine transport ATP-binding protein HisP</fullName>
    </submittedName>
</protein>
<dbReference type="SUPFAM" id="SSF52540">
    <property type="entry name" value="P-loop containing nucleoside triphosphate hydrolases"/>
    <property type="match status" value="1"/>
</dbReference>
<feature type="domain" description="ABC transporter" evidence="4">
    <location>
        <begin position="1"/>
        <end position="126"/>
    </location>
</feature>
<dbReference type="PROSITE" id="PS50893">
    <property type="entry name" value="ABC_TRANSPORTER_2"/>
    <property type="match status" value="1"/>
</dbReference>
<keyword evidence="1" id="KW-0813">Transport</keyword>
<dbReference type="EMBL" id="CYGX02000023">
    <property type="protein sequence ID" value="SIT39821.1"/>
    <property type="molecule type" value="Genomic_DNA"/>
</dbReference>
<accession>A0A1N7RXH4</accession>
<evidence type="ECO:0000256" key="2">
    <source>
        <dbReference type="ARBA" id="ARBA00022741"/>
    </source>
</evidence>
<dbReference type="GO" id="GO:0016887">
    <property type="term" value="F:ATP hydrolysis activity"/>
    <property type="evidence" value="ECO:0007669"/>
    <property type="project" value="InterPro"/>
</dbReference>
<proteinExistence type="predicted"/>
<dbReference type="Proteomes" id="UP000187012">
    <property type="component" value="Unassembled WGS sequence"/>
</dbReference>
<keyword evidence="2" id="KW-0547">Nucleotide-binding</keyword>
<dbReference type="STRING" id="1247936.BN2475_230015"/>
<dbReference type="PANTHER" id="PTHR43166:SF15">
    <property type="entry name" value="HISTIDINE TRANSPORT ATP-BINDING PROTEIN HISP"/>
    <property type="match status" value="1"/>
</dbReference>
<dbReference type="PANTHER" id="PTHR43166">
    <property type="entry name" value="AMINO ACID IMPORT ATP-BINDING PROTEIN"/>
    <property type="match status" value="1"/>
</dbReference>